<dbReference type="InterPro" id="IPR036249">
    <property type="entry name" value="Thioredoxin-like_sf"/>
</dbReference>
<dbReference type="PRINTS" id="PR00421">
    <property type="entry name" value="THIOREDOXIN"/>
</dbReference>
<keyword evidence="3" id="KW-0249">Electron transport</keyword>
<dbReference type="PIRSF" id="PIRSF000077">
    <property type="entry name" value="Thioredoxin"/>
    <property type="match status" value="1"/>
</dbReference>
<dbReference type="PANTHER" id="PTHR45663">
    <property type="entry name" value="GEO12009P1"/>
    <property type="match status" value="1"/>
</dbReference>
<dbReference type="PROSITE" id="PS00194">
    <property type="entry name" value="THIOREDOXIN_1"/>
    <property type="match status" value="1"/>
</dbReference>
<keyword evidence="2" id="KW-0813">Transport</keyword>
<evidence type="ECO:0000256" key="1">
    <source>
        <dbReference type="ARBA" id="ARBA00008987"/>
    </source>
</evidence>
<dbReference type="Proteomes" id="UP001596997">
    <property type="component" value="Unassembled WGS sequence"/>
</dbReference>
<proteinExistence type="inferred from homology"/>
<keyword evidence="5" id="KW-0676">Redox-active center</keyword>
<dbReference type="NCBIfam" id="TIGR01068">
    <property type="entry name" value="thioredoxin"/>
    <property type="match status" value="1"/>
</dbReference>
<dbReference type="InterPro" id="IPR005746">
    <property type="entry name" value="Thioredoxin"/>
</dbReference>
<evidence type="ECO:0000256" key="5">
    <source>
        <dbReference type="ARBA" id="ARBA00023284"/>
    </source>
</evidence>
<dbReference type="InterPro" id="IPR013766">
    <property type="entry name" value="Thioredoxin_domain"/>
</dbReference>
<evidence type="ECO:0000256" key="6">
    <source>
        <dbReference type="NCBIfam" id="TIGR01068"/>
    </source>
</evidence>
<dbReference type="RefSeq" id="WP_377717281.1">
    <property type="nucleotide sequence ID" value="NZ_JBHTJM010000011.1"/>
</dbReference>
<evidence type="ECO:0000313" key="10">
    <source>
        <dbReference type="Proteomes" id="UP001596997"/>
    </source>
</evidence>
<dbReference type="EMBL" id="JBHTJM010000011">
    <property type="protein sequence ID" value="MFD0965198.1"/>
    <property type="molecule type" value="Genomic_DNA"/>
</dbReference>
<sequence>MDIQINQDQFIKTVEDNNIVVIDFFADWCGPCQTLLPTIHKLAEELKDEVTIKKVNVDTNRELSVAFNVRSIPTLVYFKNGKEVARHNGLLSEGMLRGHINQLKTA</sequence>
<evidence type="ECO:0000256" key="3">
    <source>
        <dbReference type="ARBA" id="ARBA00022982"/>
    </source>
</evidence>
<comment type="caution">
    <text evidence="9">The sequence shown here is derived from an EMBL/GenBank/DDBJ whole genome shotgun (WGS) entry which is preliminary data.</text>
</comment>
<dbReference type="CDD" id="cd02947">
    <property type="entry name" value="TRX_family"/>
    <property type="match status" value="1"/>
</dbReference>
<name>A0ABW3I5X4_9FLAO</name>
<protein>
    <recommendedName>
        <fullName evidence="6 7">Thioredoxin</fullName>
    </recommendedName>
</protein>
<keyword evidence="4" id="KW-1015">Disulfide bond</keyword>
<keyword evidence="10" id="KW-1185">Reference proteome</keyword>
<evidence type="ECO:0000259" key="8">
    <source>
        <dbReference type="PROSITE" id="PS51352"/>
    </source>
</evidence>
<reference evidence="10" key="1">
    <citation type="journal article" date="2019" name="Int. J. Syst. Evol. Microbiol.">
        <title>The Global Catalogue of Microorganisms (GCM) 10K type strain sequencing project: providing services to taxonomists for standard genome sequencing and annotation.</title>
        <authorList>
            <consortium name="The Broad Institute Genomics Platform"/>
            <consortium name="The Broad Institute Genome Sequencing Center for Infectious Disease"/>
            <person name="Wu L."/>
            <person name="Ma J."/>
        </authorList>
    </citation>
    <scope>NUCLEOTIDE SEQUENCE [LARGE SCALE GENOMIC DNA]</scope>
    <source>
        <strain evidence="10">CCUG 62114</strain>
    </source>
</reference>
<comment type="similarity">
    <text evidence="1 7">Belongs to the thioredoxin family.</text>
</comment>
<feature type="domain" description="Thioredoxin" evidence="8">
    <location>
        <begin position="1"/>
        <end position="105"/>
    </location>
</feature>
<accession>A0ABW3I5X4</accession>
<dbReference type="PANTHER" id="PTHR45663:SF11">
    <property type="entry name" value="GEO12009P1"/>
    <property type="match status" value="1"/>
</dbReference>
<evidence type="ECO:0000256" key="4">
    <source>
        <dbReference type="ARBA" id="ARBA00023157"/>
    </source>
</evidence>
<dbReference type="Gene3D" id="3.40.30.10">
    <property type="entry name" value="Glutaredoxin"/>
    <property type="match status" value="1"/>
</dbReference>
<evidence type="ECO:0000256" key="2">
    <source>
        <dbReference type="ARBA" id="ARBA00022448"/>
    </source>
</evidence>
<dbReference type="InterPro" id="IPR017937">
    <property type="entry name" value="Thioredoxin_CS"/>
</dbReference>
<evidence type="ECO:0000313" key="9">
    <source>
        <dbReference type="EMBL" id="MFD0965198.1"/>
    </source>
</evidence>
<dbReference type="Pfam" id="PF00085">
    <property type="entry name" value="Thioredoxin"/>
    <property type="match status" value="1"/>
</dbReference>
<dbReference type="PROSITE" id="PS51352">
    <property type="entry name" value="THIOREDOXIN_2"/>
    <property type="match status" value="1"/>
</dbReference>
<organism evidence="9 10">
    <name type="scientific">Pseudofulvibacter geojedonensis</name>
    <dbReference type="NCBI Taxonomy" id="1123758"/>
    <lineage>
        <taxon>Bacteria</taxon>
        <taxon>Pseudomonadati</taxon>
        <taxon>Bacteroidota</taxon>
        <taxon>Flavobacteriia</taxon>
        <taxon>Flavobacteriales</taxon>
        <taxon>Flavobacteriaceae</taxon>
        <taxon>Pseudofulvibacter</taxon>
    </lineage>
</organism>
<evidence type="ECO:0000256" key="7">
    <source>
        <dbReference type="PIRNR" id="PIRNR000077"/>
    </source>
</evidence>
<dbReference type="SUPFAM" id="SSF52833">
    <property type="entry name" value="Thioredoxin-like"/>
    <property type="match status" value="1"/>
</dbReference>
<gene>
    <name evidence="9" type="primary">trxA</name>
    <name evidence="9" type="ORF">ACFQ1O_14365</name>
</gene>